<keyword evidence="2" id="KW-0614">Plasmid</keyword>
<evidence type="ECO:0000259" key="1">
    <source>
        <dbReference type="Pfam" id="PF09588"/>
    </source>
</evidence>
<dbReference type="Gene3D" id="3.90.320.10">
    <property type="match status" value="1"/>
</dbReference>
<dbReference type="Pfam" id="PF09588">
    <property type="entry name" value="YqaJ"/>
    <property type="match status" value="1"/>
</dbReference>
<dbReference type="Proteomes" id="UP000245629">
    <property type="component" value="Plasmid unnamed1"/>
</dbReference>
<evidence type="ECO:0000313" key="2">
    <source>
        <dbReference type="EMBL" id="AWK89173.1"/>
    </source>
</evidence>
<dbReference type="InterPro" id="IPR011604">
    <property type="entry name" value="PDDEXK-like_dom_sf"/>
</dbReference>
<feature type="domain" description="YqaJ viral recombinase" evidence="1">
    <location>
        <begin position="10"/>
        <end position="138"/>
    </location>
</feature>
<dbReference type="KEGG" id="azz:DEW08_24640"/>
<evidence type="ECO:0000313" key="3">
    <source>
        <dbReference type="Proteomes" id="UP000245629"/>
    </source>
</evidence>
<geneLocation type="plasmid" evidence="2 3">
    <name>unnamed1</name>
</geneLocation>
<keyword evidence="3" id="KW-1185">Reference proteome</keyword>
<dbReference type="RefSeq" id="WP_109332166.1">
    <property type="nucleotide sequence ID" value="NZ_CP029356.1"/>
</dbReference>
<reference evidence="3" key="1">
    <citation type="submission" date="2018-05" db="EMBL/GenBank/DDBJ databases">
        <title>Azospirillum thermophila sp. nov., a novel isolated from hot spring.</title>
        <authorList>
            <person name="Zhao Z."/>
        </authorList>
    </citation>
    <scope>NUCLEOTIDE SEQUENCE [LARGE SCALE GENOMIC DNA]</scope>
    <source>
        <strain evidence="3">CFH 70021</strain>
        <plasmid evidence="3">unnamed1</plasmid>
    </source>
</reference>
<accession>A0A2S2CXC7</accession>
<dbReference type="SUPFAM" id="SSF52980">
    <property type="entry name" value="Restriction endonuclease-like"/>
    <property type="match status" value="1"/>
</dbReference>
<proteinExistence type="predicted"/>
<protein>
    <recommendedName>
        <fullName evidence="1">YqaJ viral recombinase domain-containing protein</fullName>
    </recommendedName>
</protein>
<sequence length="322" mass="35714">MAISDAQRALRAGRIGSSDATRIMAGDWVTLWREKTGRADAANLDYVAAVQIGIATEPLHPRFVERATGRPCIAADRTYVHPAHDWMVAHPDFLTWGTDDVVAPDVVVEAKFTGGFQADADLARRYHWQLQHQLAVMGLRLGLLSILRPTGHSLVRVERAEGDVDRLVETLSAFWWHVVNDVEPSDPLPLDAPRYETRRVVDMARHNRFASLAALLMDQRDAALAVREAEQALKGLMPDDARVAFVAGDGPGQGVWLSRDREGRLSLRYGQPPRRALQDAEDWAPAHAELCADLSLEAVLASGWGEGRAETIEERGPDRWDE</sequence>
<dbReference type="InterPro" id="IPR019080">
    <property type="entry name" value="YqaJ_viral_recombinase"/>
</dbReference>
<dbReference type="OrthoDB" id="8247141at2"/>
<dbReference type="EMBL" id="CP029356">
    <property type="protein sequence ID" value="AWK89173.1"/>
    <property type="molecule type" value="Genomic_DNA"/>
</dbReference>
<dbReference type="AlphaFoldDB" id="A0A2S2CXC7"/>
<name>A0A2S2CXC7_9PROT</name>
<organism evidence="2 3">
    <name type="scientific">Azospirillum thermophilum</name>
    <dbReference type="NCBI Taxonomy" id="2202148"/>
    <lineage>
        <taxon>Bacteria</taxon>
        <taxon>Pseudomonadati</taxon>
        <taxon>Pseudomonadota</taxon>
        <taxon>Alphaproteobacteria</taxon>
        <taxon>Rhodospirillales</taxon>
        <taxon>Azospirillaceae</taxon>
        <taxon>Azospirillum</taxon>
    </lineage>
</organism>
<gene>
    <name evidence="2" type="ORF">DEW08_24640</name>
</gene>
<dbReference type="InterPro" id="IPR011335">
    <property type="entry name" value="Restrct_endonuc-II-like"/>
</dbReference>